<accession>A0A9N9KK56</accession>
<sequence>STIKWEEDKHSFFYNIIKEGIYPKKLILSMTLAPASYPIPHNYIVQTTWGRGPNKHTVQCSINYIDDKPVYQVAFGNDFCNQVISYKSSSNAAALYHQ</sequence>
<reference evidence="1" key="1">
    <citation type="submission" date="2021-06" db="EMBL/GenBank/DDBJ databases">
        <authorList>
            <person name="Kallberg Y."/>
            <person name="Tangrot J."/>
            <person name="Rosling A."/>
        </authorList>
    </citation>
    <scope>NUCLEOTIDE SEQUENCE</scope>
    <source>
        <strain evidence="1">FL966</strain>
    </source>
</reference>
<dbReference type="AlphaFoldDB" id="A0A9N9KK56"/>
<feature type="non-terminal residue" evidence="1">
    <location>
        <position position="1"/>
    </location>
</feature>
<dbReference type="EMBL" id="CAJVQA010064700">
    <property type="protein sequence ID" value="CAG8830754.1"/>
    <property type="molecule type" value="Genomic_DNA"/>
</dbReference>
<name>A0A9N9KK56_9GLOM</name>
<gene>
    <name evidence="1" type="ORF">CPELLU_LOCUS20645</name>
</gene>
<dbReference type="Proteomes" id="UP000789759">
    <property type="component" value="Unassembled WGS sequence"/>
</dbReference>
<dbReference type="OrthoDB" id="2428816at2759"/>
<proteinExistence type="predicted"/>
<protein>
    <submittedName>
        <fullName evidence="1">14646_t:CDS:1</fullName>
    </submittedName>
</protein>
<keyword evidence="2" id="KW-1185">Reference proteome</keyword>
<comment type="caution">
    <text evidence="1">The sequence shown here is derived from an EMBL/GenBank/DDBJ whole genome shotgun (WGS) entry which is preliminary data.</text>
</comment>
<evidence type="ECO:0000313" key="1">
    <source>
        <dbReference type="EMBL" id="CAG8830754.1"/>
    </source>
</evidence>
<organism evidence="1 2">
    <name type="scientific">Cetraspora pellucida</name>
    <dbReference type="NCBI Taxonomy" id="1433469"/>
    <lineage>
        <taxon>Eukaryota</taxon>
        <taxon>Fungi</taxon>
        <taxon>Fungi incertae sedis</taxon>
        <taxon>Mucoromycota</taxon>
        <taxon>Glomeromycotina</taxon>
        <taxon>Glomeromycetes</taxon>
        <taxon>Diversisporales</taxon>
        <taxon>Gigasporaceae</taxon>
        <taxon>Cetraspora</taxon>
    </lineage>
</organism>
<feature type="non-terminal residue" evidence="1">
    <location>
        <position position="98"/>
    </location>
</feature>
<evidence type="ECO:0000313" key="2">
    <source>
        <dbReference type="Proteomes" id="UP000789759"/>
    </source>
</evidence>